<feature type="compositionally biased region" description="Polar residues" evidence="1">
    <location>
        <begin position="100"/>
        <end position="118"/>
    </location>
</feature>
<name>A0A101LU17_PICGL</name>
<geneLocation type="mitochondrion" evidence="2"/>
<reference evidence="2" key="1">
    <citation type="journal article" date="2015" name="Genome Biol. Evol.">
        <title>Organellar Genomes of White Spruce (Picea glauca): Assembly and Annotation.</title>
        <authorList>
            <person name="Jackman S.D."/>
            <person name="Warren R.L."/>
            <person name="Gibb E.A."/>
            <person name="Vandervalk B.P."/>
            <person name="Mohamadi H."/>
            <person name="Chu J."/>
            <person name="Raymond A."/>
            <person name="Pleasance S."/>
            <person name="Coope R."/>
            <person name="Wildung M.R."/>
            <person name="Ritland C.E."/>
            <person name="Bousquet J."/>
            <person name="Jones S.J."/>
            <person name="Bohlmann J."/>
            <person name="Birol I."/>
        </authorList>
    </citation>
    <scope>NUCLEOTIDE SEQUENCE [LARGE SCALE GENOMIC DNA]</scope>
    <source>
        <tissue evidence="2">Flushing bud</tissue>
    </source>
</reference>
<proteinExistence type="predicted"/>
<feature type="region of interest" description="Disordered" evidence="1">
    <location>
        <begin position="79"/>
        <end position="118"/>
    </location>
</feature>
<organism evidence="2">
    <name type="scientific">Picea glauca</name>
    <name type="common">White spruce</name>
    <name type="synonym">Pinus glauca</name>
    <dbReference type="NCBI Taxonomy" id="3330"/>
    <lineage>
        <taxon>Eukaryota</taxon>
        <taxon>Viridiplantae</taxon>
        <taxon>Streptophyta</taxon>
        <taxon>Embryophyta</taxon>
        <taxon>Tracheophyta</taxon>
        <taxon>Spermatophyta</taxon>
        <taxon>Pinopsida</taxon>
        <taxon>Pinidae</taxon>
        <taxon>Conifers I</taxon>
        <taxon>Pinales</taxon>
        <taxon>Pinaceae</taxon>
        <taxon>Picea</taxon>
    </lineage>
</organism>
<evidence type="ECO:0000313" key="2">
    <source>
        <dbReference type="EMBL" id="KUM45342.1"/>
    </source>
</evidence>
<accession>A0A101LU17</accession>
<comment type="caution">
    <text evidence="2">The sequence shown here is derived from an EMBL/GenBank/DDBJ whole genome shotgun (WGS) entry which is preliminary data.</text>
</comment>
<gene>
    <name evidence="2" type="ORF">ABT39_MTgene3415</name>
</gene>
<sequence>MKDSFCVDPVLHLPDLQQPFEFQLVIKYKYKKGSSNKVVYLLSRPPAQVLNILNVRCAMYESWRPLYADDPFFGPIWTKSSPIRTKPRYHREGMPGALSETANNSGPIQDQRPPKTTS</sequence>
<keyword evidence="2" id="KW-0496">Mitochondrion</keyword>
<dbReference type="AlphaFoldDB" id="A0A101LU17"/>
<protein>
    <submittedName>
        <fullName evidence="2">Uncharacterized protein</fullName>
    </submittedName>
</protein>
<dbReference type="EMBL" id="LKAM01000020">
    <property type="protein sequence ID" value="KUM45342.1"/>
    <property type="molecule type" value="Genomic_DNA"/>
</dbReference>
<evidence type="ECO:0000256" key="1">
    <source>
        <dbReference type="SAM" id="MobiDB-lite"/>
    </source>
</evidence>